<keyword evidence="2" id="KW-1185">Reference proteome</keyword>
<evidence type="ECO:0000313" key="2">
    <source>
        <dbReference type="Proteomes" id="UP001183619"/>
    </source>
</evidence>
<evidence type="ECO:0008006" key="3">
    <source>
        <dbReference type="Google" id="ProtNLM"/>
    </source>
</evidence>
<proteinExistence type="predicted"/>
<dbReference type="RefSeq" id="WP_277103599.1">
    <property type="nucleotide sequence ID" value="NZ_BAAAJS010000069.1"/>
</dbReference>
<reference evidence="1 2" key="1">
    <citation type="submission" date="2023-07" db="EMBL/GenBank/DDBJ databases">
        <title>Sequencing the genomes of 1000 actinobacteria strains.</title>
        <authorList>
            <person name="Klenk H.-P."/>
        </authorList>
    </citation>
    <scope>NUCLEOTIDE SEQUENCE [LARGE SCALE GENOMIC DNA]</scope>
    <source>
        <strain evidence="1 2">DSM 44508</strain>
    </source>
</reference>
<gene>
    <name evidence="1" type="ORF">J2S37_002472</name>
</gene>
<name>A0ABU2BD88_9CORY</name>
<sequence length="95" mass="10829">MWDQIFLKTGQPCDQARIEEIHSRIRFELPAKYQEIIRGCGGGVLKSSVYQLRDDSELGCCLDMLFGNGKPAEDDPGYDLDGYAMQLMHIWEMPS</sequence>
<dbReference type="EMBL" id="JAVDYF010000001">
    <property type="protein sequence ID" value="MDR7355934.1"/>
    <property type="molecule type" value="Genomic_DNA"/>
</dbReference>
<organism evidence="1 2">
    <name type="scientific">Corynebacterium felinum</name>
    <dbReference type="NCBI Taxonomy" id="131318"/>
    <lineage>
        <taxon>Bacteria</taxon>
        <taxon>Bacillati</taxon>
        <taxon>Actinomycetota</taxon>
        <taxon>Actinomycetes</taxon>
        <taxon>Mycobacteriales</taxon>
        <taxon>Corynebacteriaceae</taxon>
        <taxon>Corynebacterium</taxon>
    </lineage>
</organism>
<dbReference type="Proteomes" id="UP001183619">
    <property type="component" value="Unassembled WGS sequence"/>
</dbReference>
<protein>
    <recommendedName>
        <fullName evidence="3">Knr4/Smi1-like domain-containing protein</fullName>
    </recommendedName>
</protein>
<comment type="caution">
    <text evidence="1">The sequence shown here is derived from an EMBL/GenBank/DDBJ whole genome shotgun (WGS) entry which is preliminary data.</text>
</comment>
<evidence type="ECO:0000313" key="1">
    <source>
        <dbReference type="EMBL" id="MDR7355934.1"/>
    </source>
</evidence>
<accession>A0ABU2BD88</accession>